<keyword evidence="6" id="KW-0418">Kinase</keyword>
<feature type="non-terminal residue" evidence="13">
    <location>
        <position position="451"/>
    </location>
</feature>
<dbReference type="InterPro" id="IPR008271">
    <property type="entry name" value="Ser/Thr_kinase_AS"/>
</dbReference>
<feature type="non-terminal residue" evidence="13">
    <location>
        <position position="1"/>
    </location>
</feature>
<dbReference type="GO" id="GO:0031032">
    <property type="term" value="P:actomyosin structure organization"/>
    <property type="evidence" value="ECO:0007669"/>
    <property type="project" value="TreeGrafter"/>
</dbReference>
<sequence length="451" mass="51876">IMANAKSAWITQLHYAFQDSENLYLVMDFHAGGDLLSLLRRNDDIFDEEMARFYIAEISMAINSLHEMGYLHRDIKPENVLLDYTGHIKLADFGSAAKLGESGQVTASMPVGTPDYVAPELLTAMRQGIITYGAEVDWWSLGICAFEMMFGSTPFTTDDASTMTTYANIMSYKESLKFPLDSDVSIEAKDFVKKLLTNSDDRLRWPDIRLHPFLSGISWDTIREETAFYVPSINGLDDTSHFDEVEKKQRSPDIEMLKPQRDFSGRDLPFVGFTFFSQNMSPSTDGHHQTSKSNLNNSHFMYTNNCSDKTIKSTSVLDVRGQGLLLMAEKDEEIKRLRYLLEKERKHWKDTETNSVSLLNNLNSINCEIRSFEDELLEVKLEEMKGEIILLESELEKLSSQLRSKEQDLSKANIALEETNQQLQFQQMKLDKERRKSREDQRKDLMLLELR</sequence>
<evidence type="ECO:0000256" key="5">
    <source>
        <dbReference type="ARBA" id="ARBA00022741"/>
    </source>
</evidence>
<comment type="catalytic activity">
    <reaction evidence="9">
        <text>L-seryl-[protein] + ATP = O-phospho-L-seryl-[protein] + ADP + H(+)</text>
        <dbReference type="Rhea" id="RHEA:17989"/>
        <dbReference type="Rhea" id="RHEA-COMP:9863"/>
        <dbReference type="Rhea" id="RHEA-COMP:11604"/>
        <dbReference type="ChEBI" id="CHEBI:15378"/>
        <dbReference type="ChEBI" id="CHEBI:29999"/>
        <dbReference type="ChEBI" id="CHEBI:30616"/>
        <dbReference type="ChEBI" id="CHEBI:83421"/>
        <dbReference type="ChEBI" id="CHEBI:456216"/>
        <dbReference type="EC" id="2.7.11.1"/>
    </reaction>
</comment>
<dbReference type="PANTHER" id="PTHR22988:SF71">
    <property type="entry name" value="CITRON RHO-INTERACTING KINASE"/>
    <property type="match status" value="1"/>
</dbReference>
<evidence type="ECO:0000256" key="6">
    <source>
        <dbReference type="ARBA" id="ARBA00022777"/>
    </source>
</evidence>
<dbReference type="GO" id="GO:0005856">
    <property type="term" value="C:cytoskeleton"/>
    <property type="evidence" value="ECO:0007669"/>
    <property type="project" value="TreeGrafter"/>
</dbReference>
<dbReference type="EC" id="2.7.11.1" evidence="1"/>
<dbReference type="PROSITE" id="PS00108">
    <property type="entry name" value="PROTEIN_KINASE_ST"/>
    <property type="match status" value="1"/>
</dbReference>
<organism evidence="13">
    <name type="scientific">Arion vulgaris</name>
    <dbReference type="NCBI Taxonomy" id="1028688"/>
    <lineage>
        <taxon>Eukaryota</taxon>
        <taxon>Metazoa</taxon>
        <taxon>Spiralia</taxon>
        <taxon>Lophotrochozoa</taxon>
        <taxon>Mollusca</taxon>
        <taxon>Gastropoda</taxon>
        <taxon>Heterobranchia</taxon>
        <taxon>Euthyneura</taxon>
        <taxon>Panpulmonata</taxon>
        <taxon>Eupulmonata</taxon>
        <taxon>Stylommatophora</taxon>
        <taxon>Helicina</taxon>
        <taxon>Arionoidea</taxon>
        <taxon>Arionidae</taxon>
        <taxon>Arion</taxon>
    </lineage>
</organism>
<keyword evidence="2" id="KW-0723">Serine/threonine-protein kinase</keyword>
<keyword evidence="5" id="KW-0547">Nucleotide-binding</keyword>
<evidence type="ECO:0000256" key="1">
    <source>
        <dbReference type="ARBA" id="ARBA00012513"/>
    </source>
</evidence>
<dbReference type="GO" id="GO:0005737">
    <property type="term" value="C:cytoplasm"/>
    <property type="evidence" value="ECO:0007669"/>
    <property type="project" value="TreeGrafter"/>
</dbReference>
<dbReference type="FunFam" id="1.10.510.10:FF:000751">
    <property type="entry name" value="Non-specific serine/threonine protein kinase"/>
    <property type="match status" value="1"/>
</dbReference>
<evidence type="ECO:0000256" key="3">
    <source>
        <dbReference type="ARBA" id="ARBA00022553"/>
    </source>
</evidence>
<reference evidence="13" key="1">
    <citation type="submission" date="2014-12" db="EMBL/GenBank/DDBJ databases">
        <title>Insight into the proteome of Arion vulgaris.</title>
        <authorList>
            <person name="Aradska J."/>
            <person name="Bulat T."/>
            <person name="Smidak R."/>
            <person name="Sarate P."/>
            <person name="Gangsoo J."/>
            <person name="Sialana F."/>
            <person name="Bilban M."/>
            <person name="Lubec G."/>
        </authorList>
    </citation>
    <scope>NUCLEOTIDE SEQUENCE</scope>
    <source>
        <tissue evidence="13">Skin</tissue>
    </source>
</reference>
<proteinExistence type="predicted"/>
<dbReference type="AlphaFoldDB" id="A0A0B7AZI1"/>
<dbReference type="PROSITE" id="PS50011">
    <property type="entry name" value="PROTEIN_KINASE_DOM"/>
    <property type="match status" value="1"/>
</dbReference>
<evidence type="ECO:0000256" key="9">
    <source>
        <dbReference type="ARBA" id="ARBA00048679"/>
    </source>
</evidence>
<feature type="domain" description="Protein kinase" evidence="11">
    <location>
        <begin position="1"/>
        <end position="214"/>
    </location>
</feature>
<dbReference type="GO" id="GO:0004674">
    <property type="term" value="F:protein serine/threonine kinase activity"/>
    <property type="evidence" value="ECO:0007669"/>
    <property type="project" value="UniProtKB-KW"/>
</dbReference>
<name>A0A0B7AZI1_9EUPU</name>
<dbReference type="EMBL" id="HACG01038435">
    <property type="protein sequence ID" value="CEK85300.1"/>
    <property type="molecule type" value="Transcribed_RNA"/>
</dbReference>
<dbReference type="Gene3D" id="1.10.510.10">
    <property type="entry name" value="Transferase(Phosphotransferase) domain 1"/>
    <property type="match status" value="1"/>
</dbReference>
<evidence type="ECO:0000256" key="7">
    <source>
        <dbReference type="ARBA" id="ARBA00022840"/>
    </source>
</evidence>
<feature type="coiled-coil region" evidence="10">
    <location>
        <begin position="362"/>
        <end position="436"/>
    </location>
</feature>
<evidence type="ECO:0000259" key="12">
    <source>
        <dbReference type="PROSITE" id="PS51285"/>
    </source>
</evidence>
<dbReference type="SUPFAM" id="SSF56112">
    <property type="entry name" value="Protein kinase-like (PK-like)"/>
    <property type="match status" value="1"/>
</dbReference>
<evidence type="ECO:0000256" key="2">
    <source>
        <dbReference type="ARBA" id="ARBA00022527"/>
    </source>
</evidence>
<dbReference type="SMART" id="SM00220">
    <property type="entry name" value="S_TKc"/>
    <property type="match status" value="1"/>
</dbReference>
<evidence type="ECO:0000259" key="11">
    <source>
        <dbReference type="PROSITE" id="PS50011"/>
    </source>
</evidence>
<protein>
    <recommendedName>
        <fullName evidence="1">non-specific serine/threonine protein kinase</fullName>
        <ecNumber evidence="1">2.7.11.1</ecNumber>
    </recommendedName>
</protein>
<keyword evidence="4" id="KW-0808">Transferase</keyword>
<dbReference type="Gene3D" id="3.30.200.20">
    <property type="entry name" value="Phosphorylase Kinase, domain 1"/>
    <property type="match status" value="2"/>
</dbReference>
<dbReference type="InterPro" id="IPR000719">
    <property type="entry name" value="Prot_kinase_dom"/>
</dbReference>
<dbReference type="Pfam" id="PF00069">
    <property type="entry name" value="Pkinase"/>
    <property type="match status" value="1"/>
</dbReference>
<evidence type="ECO:0000256" key="8">
    <source>
        <dbReference type="ARBA" id="ARBA00047899"/>
    </source>
</evidence>
<dbReference type="InterPro" id="IPR000961">
    <property type="entry name" value="AGC-kinase_C"/>
</dbReference>
<comment type="catalytic activity">
    <reaction evidence="8">
        <text>L-threonyl-[protein] + ATP = O-phospho-L-threonyl-[protein] + ADP + H(+)</text>
        <dbReference type="Rhea" id="RHEA:46608"/>
        <dbReference type="Rhea" id="RHEA-COMP:11060"/>
        <dbReference type="Rhea" id="RHEA-COMP:11605"/>
        <dbReference type="ChEBI" id="CHEBI:15378"/>
        <dbReference type="ChEBI" id="CHEBI:30013"/>
        <dbReference type="ChEBI" id="CHEBI:30616"/>
        <dbReference type="ChEBI" id="CHEBI:61977"/>
        <dbReference type="ChEBI" id="CHEBI:456216"/>
        <dbReference type="EC" id="2.7.11.1"/>
    </reaction>
</comment>
<keyword evidence="10" id="KW-0175">Coiled coil</keyword>
<feature type="domain" description="AGC-kinase C-terminal" evidence="12">
    <location>
        <begin position="215"/>
        <end position="285"/>
    </location>
</feature>
<accession>A0A0B7AZI1</accession>
<evidence type="ECO:0000256" key="4">
    <source>
        <dbReference type="ARBA" id="ARBA00022679"/>
    </source>
</evidence>
<keyword evidence="7" id="KW-0067">ATP-binding</keyword>
<dbReference type="PANTHER" id="PTHR22988">
    <property type="entry name" value="MYOTONIC DYSTROPHY S/T KINASE-RELATED"/>
    <property type="match status" value="1"/>
</dbReference>
<evidence type="ECO:0000256" key="10">
    <source>
        <dbReference type="SAM" id="Coils"/>
    </source>
</evidence>
<gene>
    <name evidence="13" type="primary">ORF147330</name>
</gene>
<evidence type="ECO:0000313" key="13">
    <source>
        <dbReference type="EMBL" id="CEK85300.1"/>
    </source>
</evidence>
<keyword evidence="3" id="KW-0597">Phosphoprotein</keyword>
<dbReference type="PROSITE" id="PS51285">
    <property type="entry name" value="AGC_KINASE_CTER"/>
    <property type="match status" value="1"/>
</dbReference>
<dbReference type="SMART" id="SM00133">
    <property type="entry name" value="S_TK_X"/>
    <property type="match status" value="1"/>
</dbReference>
<dbReference type="InterPro" id="IPR050839">
    <property type="entry name" value="Rho-assoc_Ser/Thr_Kinase"/>
</dbReference>
<dbReference type="InterPro" id="IPR011009">
    <property type="entry name" value="Kinase-like_dom_sf"/>
</dbReference>
<dbReference type="GO" id="GO:0005524">
    <property type="term" value="F:ATP binding"/>
    <property type="evidence" value="ECO:0007669"/>
    <property type="project" value="UniProtKB-KW"/>
</dbReference>